<reference evidence="2 3" key="1">
    <citation type="journal article" date="2009" name="Stand. Genomic Sci.">
        <title>Complete genome sequence of Rhodothermus marinus type strain (R-10).</title>
        <authorList>
            <person name="Nolan M."/>
            <person name="Tindall B.J."/>
            <person name="Pomrenke H."/>
            <person name="Lapidus A."/>
            <person name="Copeland A."/>
            <person name="Glavina Del Rio T."/>
            <person name="Lucas S."/>
            <person name="Chen F."/>
            <person name="Tice H."/>
            <person name="Cheng J.F."/>
            <person name="Saunders E."/>
            <person name="Han C."/>
            <person name="Bruce D."/>
            <person name="Goodwin L."/>
            <person name="Chain P."/>
            <person name="Pitluck S."/>
            <person name="Ovchinikova G."/>
            <person name="Pati A."/>
            <person name="Ivanova N."/>
            <person name="Mavromatis K."/>
            <person name="Chen A."/>
            <person name="Palaniappan K."/>
            <person name="Land M."/>
            <person name="Hauser L."/>
            <person name="Chang Y.J."/>
            <person name="Jeffries C.D."/>
            <person name="Brettin T."/>
            <person name="Goker M."/>
            <person name="Bristow J."/>
            <person name="Eisen J.A."/>
            <person name="Markowitz V."/>
            <person name="Hugenholtz P."/>
            <person name="Kyrpides N.C."/>
            <person name="Klenk H.P."/>
            <person name="Detter J.C."/>
        </authorList>
    </citation>
    <scope>NUCLEOTIDE SEQUENCE [LARGE SCALE GENOMIC DNA]</scope>
    <source>
        <strain evidence="3">ATCC 43812 / DSM 4252 / R-10</strain>
        <plasmid evidence="2">pRMAR01</plasmid>
    </source>
</reference>
<dbReference type="eggNOG" id="ENOG502ZK3U">
    <property type="taxonomic scope" value="Bacteria"/>
</dbReference>
<gene>
    <name evidence="2" type="ordered locus">Rmar_2842</name>
</gene>
<accession>D0MKP5</accession>
<dbReference type="EMBL" id="CP001808">
    <property type="protein sequence ID" value="ACY49709.1"/>
    <property type="molecule type" value="Genomic_DNA"/>
</dbReference>
<evidence type="ECO:0000313" key="3">
    <source>
        <dbReference type="Proteomes" id="UP000002221"/>
    </source>
</evidence>
<keyword evidence="3" id="KW-1185">Reference proteome</keyword>
<proteinExistence type="predicted"/>
<dbReference type="Proteomes" id="UP000002221">
    <property type="component" value="Plasmid pRMAR01"/>
</dbReference>
<dbReference type="KEGG" id="rmr:Rmar_2842"/>
<organism evidence="2 3">
    <name type="scientific">Rhodothermus marinus (strain ATCC 43812 / DSM 4252 / R-10)</name>
    <name type="common">Rhodothermus obamensis</name>
    <dbReference type="NCBI Taxonomy" id="518766"/>
    <lineage>
        <taxon>Bacteria</taxon>
        <taxon>Pseudomonadati</taxon>
        <taxon>Rhodothermota</taxon>
        <taxon>Rhodothermia</taxon>
        <taxon>Rhodothermales</taxon>
        <taxon>Rhodothermaceae</taxon>
        <taxon>Rhodothermus</taxon>
    </lineage>
</organism>
<dbReference type="Pfam" id="PF22557">
    <property type="entry name" value="DuOB"/>
    <property type="match status" value="1"/>
</dbReference>
<sequence>MRKLKVLIVARTRTNNDQLRCIGGLAWEDTEANCYSVRLLNPDNLYRRKSISKGLKGFWETSSPYRIGHLWEITIREPDKKIPPHVEDVIVEDARIRRKFWMSEMYDKLIDLLEKSRSSILWRGSPSVLFDRKIQFNVNGKGYIDKSNIPSCSTGFWLPDKDLHRCYDFNNKLCYCYKGDSNEVYYLPYVGVFKETPPVLKKDTLIRVSLSRWFGEPERCWLMMSGWFEPPTVITL</sequence>
<geneLocation type="plasmid" evidence="2 3">
    <name>pRMAR01</name>
</geneLocation>
<evidence type="ECO:0000313" key="2">
    <source>
        <dbReference type="EMBL" id="ACY49709.1"/>
    </source>
</evidence>
<dbReference type="RefSeq" id="WP_012845319.1">
    <property type="nucleotide sequence ID" value="NC_013502.1"/>
</dbReference>
<dbReference type="OrthoDB" id="1093445at2"/>
<keyword evidence="2" id="KW-0614">Plasmid</keyword>
<evidence type="ECO:0000259" key="1">
    <source>
        <dbReference type="Pfam" id="PF22557"/>
    </source>
</evidence>
<protein>
    <recommendedName>
        <fullName evidence="1">Dual OB-containing domain-containing protein</fullName>
    </recommendedName>
</protein>
<dbReference type="InterPro" id="IPR054335">
    <property type="entry name" value="DuOB_dom"/>
</dbReference>
<name>D0MKP5_RHOM4</name>
<dbReference type="AlphaFoldDB" id="D0MKP5"/>
<dbReference type="HOGENOM" id="CLU_1174700_0_0_10"/>
<feature type="domain" description="Dual OB-containing" evidence="1">
    <location>
        <begin position="5"/>
        <end position="227"/>
    </location>
</feature>